<dbReference type="PANTHER" id="PTHR42790">
    <property type="entry name" value="AMINOTRANSFERASE"/>
    <property type="match status" value="1"/>
</dbReference>
<organism evidence="7 8">
    <name type="scientific">Debaryomyces fabryi</name>
    <dbReference type="NCBI Taxonomy" id="58627"/>
    <lineage>
        <taxon>Eukaryota</taxon>
        <taxon>Fungi</taxon>
        <taxon>Dikarya</taxon>
        <taxon>Ascomycota</taxon>
        <taxon>Saccharomycotina</taxon>
        <taxon>Pichiomycetes</taxon>
        <taxon>Debaryomycetaceae</taxon>
        <taxon>Debaryomyces</taxon>
    </lineage>
</organism>
<name>A0A0V1PQM5_9ASCO</name>
<dbReference type="GO" id="GO:0019878">
    <property type="term" value="P:lysine biosynthetic process via aminoadipic acid"/>
    <property type="evidence" value="ECO:0007669"/>
    <property type="project" value="TreeGrafter"/>
</dbReference>
<dbReference type="InterPro" id="IPR015424">
    <property type="entry name" value="PyrdxlP-dep_Trfase"/>
</dbReference>
<keyword evidence="4" id="KW-0808">Transferase</keyword>
<dbReference type="PANTHER" id="PTHR42790:SF2">
    <property type="entry name" value="AROMATIC AMINO ACID AMINOTRANSFERASE 2"/>
    <property type="match status" value="1"/>
</dbReference>
<evidence type="ECO:0000313" key="8">
    <source>
        <dbReference type="Proteomes" id="UP000054251"/>
    </source>
</evidence>
<comment type="cofactor">
    <cofactor evidence="1">
        <name>pyridoxal 5'-phosphate</name>
        <dbReference type="ChEBI" id="CHEBI:597326"/>
    </cofactor>
</comment>
<accession>A0A0V1PQM5</accession>
<dbReference type="GO" id="GO:0009074">
    <property type="term" value="P:aromatic amino acid family catabolic process"/>
    <property type="evidence" value="ECO:0007669"/>
    <property type="project" value="TreeGrafter"/>
</dbReference>
<evidence type="ECO:0000256" key="4">
    <source>
        <dbReference type="ARBA" id="ARBA00022679"/>
    </source>
</evidence>
<dbReference type="Gene3D" id="3.40.640.10">
    <property type="entry name" value="Type I PLP-dependent aspartate aminotransferase-like (Major domain)"/>
    <property type="match status" value="1"/>
</dbReference>
<dbReference type="OrthoDB" id="691673at2759"/>
<dbReference type="CDD" id="cd00609">
    <property type="entry name" value="AAT_like"/>
    <property type="match status" value="1"/>
</dbReference>
<evidence type="ECO:0000256" key="1">
    <source>
        <dbReference type="ARBA" id="ARBA00001933"/>
    </source>
</evidence>
<dbReference type="GO" id="GO:0006571">
    <property type="term" value="P:tyrosine biosynthetic process"/>
    <property type="evidence" value="ECO:0007669"/>
    <property type="project" value="TreeGrafter"/>
</dbReference>
<dbReference type="GO" id="GO:0047536">
    <property type="term" value="F:2-aminoadipate transaminase activity"/>
    <property type="evidence" value="ECO:0007669"/>
    <property type="project" value="TreeGrafter"/>
</dbReference>
<evidence type="ECO:0000256" key="2">
    <source>
        <dbReference type="ARBA" id="ARBA00007441"/>
    </source>
</evidence>
<evidence type="ECO:0000256" key="5">
    <source>
        <dbReference type="ARBA" id="ARBA00022898"/>
    </source>
</evidence>
<dbReference type="GO" id="GO:0030170">
    <property type="term" value="F:pyridoxal phosphate binding"/>
    <property type="evidence" value="ECO:0007669"/>
    <property type="project" value="InterPro"/>
</dbReference>
<sequence length="496" mass="56094">MSQESTKKYNIDHLISKRAINRQFIHFNSDNSKRAPEGFLPHPRPLGLAYGRPNPQYYPIKKITIALDEYPFQDSLFSTKKHDEVSFDVLRVADETGSIGLNEAFQYGDLNGLPAFAKFVKQFVEQIHRPSYDNWLTIGTSGASDGMNKAADAIIDSGDIVLLEEFTFTPFVNSVLNAGGIIVPTKLNLSSTDAKFDVAYLSNLLNNWDNLKPEHKKNKPKALYIIPTCQNPTGITHSIEQRKKIYELASVHDFVIIEDDPYGYLALPPFSKPNILEIQRENISVDEFLNNQLIPSYLRFDTEGRVIRLETFSKVFSPGLRLGFIVAHENIIKVIKRNAAIGTRSPSGPSQLILMNVINQKLGGLQGWLEWILKVRLAYVHRRNVLINSLTELRAYQNGYFGILSSEAGMFASIIINFPQGINKIDKLELLNYKLLQHGVTVVLGNKLAVDVEFSKESANFLRLSYAELDNDAELEEAGKRLTTAIEEFFRKDFNY</sequence>
<reference evidence="7 8" key="1">
    <citation type="submission" date="2015-11" db="EMBL/GenBank/DDBJ databases">
        <title>The genome of Debaryomyces fabryi.</title>
        <authorList>
            <person name="Tafer H."/>
            <person name="Lopandic K."/>
        </authorList>
    </citation>
    <scope>NUCLEOTIDE SEQUENCE [LARGE SCALE GENOMIC DNA]</scope>
    <source>
        <strain evidence="7 8">CBS 789</strain>
    </source>
</reference>
<dbReference type="SUPFAM" id="SSF53383">
    <property type="entry name" value="PLP-dependent transferases"/>
    <property type="match status" value="1"/>
</dbReference>
<dbReference type="GeneID" id="26842785"/>
<dbReference type="Proteomes" id="UP000054251">
    <property type="component" value="Unassembled WGS sequence"/>
</dbReference>
<comment type="caution">
    <text evidence="7">The sequence shown here is derived from an EMBL/GenBank/DDBJ whole genome shotgun (WGS) entry which is preliminary data.</text>
</comment>
<dbReference type="Pfam" id="PF00155">
    <property type="entry name" value="Aminotran_1_2"/>
    <property type="match status" value="1"/>
</dbReference>
<dbReference type="InterPro" id="IPR004839">
    <property type="entry name" value="Aminotransferase_I/II_large"/>
</dbReference>
<dbReference type="InterPro" id="IPR015421">
    <property type="entry name" value="PyrdxlP-dep_Trfase_major"/>
</dbReference>
<protein>
    <recommendedName>
        <fullName evidence="6">Aminotransferase class I/classII large domain-containing protein</fullName>
    </recommendedName>
</protein>
<dbReference type="AlphaFoldDB" id="A0A0V1PQM5"/>
<dbReference type="InterPro" id="IPR050859">
    <property type="entry name" value="Class-I_PLP-dep_aminotransf"/>
</dbReference>
<feature type="domain" description="Aminotransferase class I/classII large" evidence="6">
    <location>
        <begin position="103"/>
        <end position="478"/>
    </location>
</feature>
<proteinExistence type="inferred from homology"/>
<keyword evidence="8" id="KW-1185">Reference proteome</keyword>
<comment type="similarity">
    <text evidence="2">Belongs to the class-I pyridoxal-phosphate-dependent aminotransferase family.</text>
</comment>
<dbReference type="EMBL" id="LMYN01000277">
    <property type="protein sequence ID" value="KRZ98465.1"/>
    <property type="molecule type" value="Genomic_DNA"/>
</dbReference>
<keyword evidence="5" id="KW-0663">Pyridoxal phosphate</keyword>
<gene>
    <name evidence="7" type="ORF">AC631_05776</name>
</gene>
<evidence type="ECO:0000313" key="7">
    <source>
        <dbReference type="EMBL" id="KRZ98465.1"/>
    </source>
</evidence>
<keyword evidence="3" id="KW-0032">Aminotransferase</keyword>
<dbReference type="RefSeq" id="XP_015464568.1">
    <property type="nucleotide sequence ID" value="XM_015614605.1"/>
</dbReference>
<dbReference type="GO" id="GO:0008793">
    <property type="term" value="F:aromatic-amino-acid transaminase activity"/>
    <property type="evidence" value="ECO:0007669"/>
    <property type="project" value="TreeGrafter"/>
</dbReference>
<evidence type="ECO:0000256" key="3">
    <source>
        <dbReference type="ARBA" id="ARBA00022576"/>
    </source>
</evidence>
<evidence type="ECO:0000259" key="6">
    <source>
        <dbReference type="Pfam" id="PF00155"/>
    </source>
</evidence>